<keyword evidence="1" id="KW-0472">Membrane</keyword>
<protein>
    <submittedName>
        <fullName evidence="2">DUF4133 domain-containing protein</fullName>
    </submittedName>
</protein>
<evidence type="ECO:0000256" key="1">
    <source>
        <dbReference type="SAM" id="Phobius"/>
    </source>
</evidence>
<sequence length="98" mass="10911">MTQMSDSQMECQMFKGLQRPLEFMGLQGRYITWAGITAAVAILGFMLVYALLGFLLALVFAAVTITVGIALILVKQRKGLYSKKIGRGLYVFACRERL</sequence>
<keyword evidence="1" id="KW-0812">Transmembrane</keyword>
<name>A0A7K0KFJ3_9BACT</name>
<dbReference type="AlphaFoldDB" id="A0A7K0KFJ3"/>
<gene>
    <name evidence="2" type="ORF">FYJ73_08530</name>
</gene>
<comment type="caution">
    <text evidence="2">The sequence shown here is derived from an EMBL/GenBank/DDBJ whole genome shotgun (WGS) entry which is preliminary data.</text>
</comment>
<reference evidence="2 3" key="1">
    <citation type="submission" date="2019-08" db="EMBL/GenBank/DDBJ databases">
        <title>In-depth cultivation of the pig gut microbiome towards novel bacterial diversity and tailored functional studies.</title>
        <authorList>
            <person name="Wylensek D."/>
            <person name="Hitch T.C.A."/>
            <person name="Clavel T."/>
        </authorList>
    </citation>
    <scope>NUCLEOTIDE SEQUENCE [LARGE SCALE GENOMIC DNA]</scope>
    <source>
        <strain evidence="2 3">LKV-178-WT-2A</strain>
    </source>
</reference>
<keyword evidence="1" id="KW-1133">Transmembrane helix</keyword>
<organism evidence="2 3">
    <name type="scientific">Hallella mizrahii</name>
    <dbReference type="NCBI Taxonomy" id="2606637"/>
    <lineage>
        <taxon>Bacteria</taxon>
        <taxon>Pseudomonadati</taxon>
        <taxon>Bacteroidota</taxon>
        <taxon>Bacteroidia</taxon>
        <taxon>Bacteroidales</taxon>
        <taxon>Prevotellaceae</taxon>
        <taxon>Hallella</taxon>
    </lineage>
</organism>
<feature type="transmembrane region" description="Helical" evidence="1">
    <location>
        <begin position="30"/>
        <end position="48"/>
    </location>
</feature>
<accession>A0A7K0KFJ3</accession>
<evidence type="ECO:0000313" key="2">
    <source>
        <dbReference type="EMBL" id="MST84712.1"/>
    </source>
</evidence>
<evidence type="ECO:0000313" key="3">
    <source>
        <dbReference type="Proteomes" id="UP000438914"/>
    </source>
</evidence>
<dbReference type="RefSeq" id="WP_051220306.1">
    <property type="nucleotide sequence ID" value="NZ_VUNG01000020.1"/>
</dbReference>
<dbReference type="EMBL" id="VUNG01000020">
    <property type="protein sequence ID" value="MST84712.1"/>
    <property type="molecule type" value="Genomic_DNA"/>
</dbReference>
<proteinExistence type="predicted"/>
<keyword evidence="3" id="KW-1185">Reference proteome</keyword>
<dbReference type="Proteomes" id="UP000438914">
    <property type="component" value="Unassembled WGS sequence"/>
</dbReference>
<feature type="transmembrane region" description="Helical" evidence="1">
    <location>
        <begin position="54"/>
        <end position="74"/>
    </location>
</feature>